<evidence type="ECO:0000256" key="1">
    <source>
        <dbReference type="SAM" id="Phobius"/>
    </source>
</evidence>
<reference evidence="2 3" key="1">
    <citation type="submission" date="2018-10" db="EMBL/GenBank/DDBJ databases">
        <title>Draft Genome Sequence of Bacteroides sp. KCTC 15687.</title>
        <authorList>
            <person name="Yu S.Y."/>
            <person name="Kim J.S."/>
            <person name="Oh B.S."/>
            <person name="Park S.H."/>
            <person name="Kang S.W."/>
            <person name="Park J.E."/>
            <person name="Choi S.H."/>
            <person name="Han K.I."/>
            <person name="Lee K.C."/>
            <person name="Eom M.K."/>
            <person name="Suh M.K."/>
            <person name="Lee D.H."/>
            <person name="Yoon H."/>
            <person name="Kim B."/>
            <person name="Yang S.J."/>
            <person name="Lee J.S."/>
            <person name="Lee J.H."/>
        </authorList>
    </citation>
    <scope>NUCLEOTIDE SEQUENCE [LARGE SCALE GENOMIC DNA]</scope>
    <source>
        <strain evidence="2 3">KCTC 15687</strain>
    </source>
</reference>
<organism evidence="2 3">
    <name type="scientific">Bacteroides faecalis</name>
    <dbReference type="NCBI Taxonomy" id="2447885"/>
    <lineage>
        <taxon>Bacteria</taxon>
        <taxon>Pseudomonadati</taxon>
        <taxon>Bacteroidota</taxon>
        <taxon>Bacteroidia</taxon>
        <taxon>Bacteroidales</taxon>
        <taxon>Bacteroidaceae</taxon>
        <taxon>Bacteroides</taxon>
    </lineage>
</organism>
<accession>A0A401LWS3</accession>
<keyword evidence="1" id="KW-0472">Membrane</keyword>
<keyword evidence="1" id="KW-1133">Transmembrane helix</keyword>
<evidence type="ECO:0000313" key="3">
    <source>
        <dbReference type="Proteomes" id="UP000288079"/>
    </source>
</evidence>
<protein>
    <submittedName>
        <fullName evidence="2">Uncharacterized protein</fullName>
    </submittedName>
</protein>
<name>A0A401LWS3_9BACE</name>
<sequence length="234" mass="27227">MKQLLINRKVTIINNHKLISEEYKIDLCKGKSENMFSSLFYISRLHEELKTFVLTLDSDYYIYDYINLLALITPWILSFENDYYQNVEFVKGSGLFIHPLSKDQLSLDKQGMLSYGDVVNSYLEDKITEEVYITPKNIRDLLDKNQIKKIEDNLLSDFIIGGRIGRSFCLSQILNIGSTNGRNFSKFRYILHGNQGTTLYNWNLMNLSKGYGLEISFCLSFSIIIFFLIKKLSI</sequence>
<dbReference type="AlphaFoldDB" id="A0A401LWS3"/>
<keyword evidence="1" id="KW-0812">Transmembrane</keyword>
<comment type="caution">
    <text evidence="2">The sequence shown here is derived from an EMBL/GenBank/DDBJ whole genome shotgun (WGS) entry which is preliminary data.</text>
</comment>
<evidence type="ECO:0000313" key="2">
    <source>
        <dbReference type="EMBL" id="GCB35975.1"/>
    </source>
</evidence>
<dbReference type="Proteomes" id="UP000288079">
    <property type="component" value="Unassembled WGS sequence"/>
</dbReference>
<dbReference type="OrthoDB" id="9987703at2"/>
<dbReference type="RefSeq" id="WP_125041834.1">
    <property type="nucleotide sequence ID" value="NZ_BHWB01000008.1"/>
</dbReference>
<gene>
    <name evidence="2" type="ORF">KGMB02408_29200</name>
</gene>
<keyword evidence="3" id="KW-1185">Reference proteome</keyword>
<feature type="transmembrane region" description="Helical" evidence="1">
    <location>
        <begin position="211"/>
        <end position="229"/>
    </location>
</feature>
<dbReference type="EMBL" id="BHWB01000008">
    <property type="protein sequence ID" value="GCB35975.1"/>
    <property type="molecule type" value="Genomic_DNA"/>
</dbReference>
<proteinExistence type="predicted"/>